<dbReference type="Pfam" id="PF18139">
    <property type="entry name" value="LSDAT_euk"/>
    <property type="match status" value="1"/>
</dbReference>
<sequence>RWSAQQQIRKPTISALTKTSQRLDENTIEMEDLGNDEQDYDITEEVKQQNELKVNAKEIVEFMTAAWSMKIPELIISITGSNEQLRGVPLRIRNIFKKDLISVAQMTNYENLENVGQQSAKKQKVYGLVKTRNGEQQKETDLNSYHTHFLMMDDGRVTTNDWKLAEENVKCRAELVFPIRTEIEQQCRNMLKIPNIERCINRVVTRISDLTRRMDCISQKQNVDIIAQIHKDLSMITDIIDTETEAKNRKIRSLHGVKRQTAVLLYRIQNLKDALTDVMQNDQDQRKEFAKNLLGTGGASDMLATLYEVLYGKEILRSDYIYHQQIRNKNKE</sequence>
<accession>A0A814QVT3</accession>
<dbReference type="InterPro" id="IPR041491">
    <property type="entry name" value="TRPM_SLOG"/>
</dbReference>
<dbReference type="AlphaFoldDB" id="A0A814QVT3"/>
<evidence type="ECO:0000313" key="2">
    <source>
        <dbReference type="EMBL" id="CAF1124917.1"/>
    </source>
</evidence>
<name>A0A814QVT3_9BILA</name>
<gene>
    <name evidence="2" type="ORF">GPM918_LOCUS19883</name>
    <name evidence="3" type="ORF">SRO942_LOCUS19878</name>
</gene>
<dbReference type="GO" id="GO:0005886">
    <property type="term" value="C:plasma membrane"/>
    <property type="evidence" value="ECO:0007669"/>
    <property type="project" value="TreeGrafter"/>
</dbReference>
<evidence type="ECO:0000313" key="3">
    <source>
        <dbReference type="EMBL" id="CAF3888397.1"/>
    </source>
</evidence>
<dbReference type="PANTHER" id="PTHR13800">
    <property type="entry name" value="TRANSIENT RECEPTOR POTENTIAL CATION CHANNEL, SUBFAMILY M, MEMBER 6"/>
    <property type="match status" value="1"/>
</dbReference>
<dbReference type="Proteomes" id="UP000663829">
    <property type="component" value="Unassembled WGS sequence"/>
</dbReference>
<proteinExistence type="predicted"/>
<protein>
    <recommendedName>
        <fullName evidence="1">TRPM SLOG domain-containing protein</fullName>
    </recommendedName>
</protein>
<dbReference type="GO" id="GO:0030001">
    <property type="term" value="P:metal ion transport"/>
    <property type="evidence" value="ECO:0007669"/>
    <property type="project" value="TreeGrafter"/>
</dbReference>
<feature type="non-terminal residue" evidence="2">
    <location>
        <position position="1"/>
    </location>
</feature>
<dbReference type="Proteomes" id="UP000681722">
    <property type="component" value="Unassembled WGS sequence"/>
</dbReference>
<dbReference type="EMBL" id="CAJOBC010006139">
    <property type="protein sequence ID" value="CAF3888397.1"/>
    <property type="molecule type" value="Genomic_DNA"/>
</dbReference>
<dbReference type="InterPro" id="IPR050927">
    <property type="entry name" value="TRPM"/>
</dbReference>
<dbReference type="GO" id="GO:0005261">
    <property type="term" value="F:monoatomic cation channel activity"/>
    <property type="evidence" value="ECO:0007669"/>
    <property type="project" value="TreeGrafter"/>
</dbReference>
<comment type="caution">
    <text evidence="2">The sequence shown here is derived from an EMBL/GenBank/DDBJ whole genome shotgun (WGS) entry which is preliminary data.</text>
</comment>
<evidence type="ECO:0000259" key="1">
    <source>
        <dbReference type="Pfam" id="PF18139"/>
    </source>
</evidence>
<dbReference type="PANTHER" id="PTHR13800:SF1">
    <property type="entry name" value="TRANSIENT RECEPTOR POTENTIAL CATION CHANNEL TRPM"/>
    <property type="match status" value="1"/>
</dbReference>
<evidence type="ECO:0000313" key="4">
    <source>
        <dbReference type="Proteomes" id="UP000663829"/>
    </source>
</evidence>
<reference evidence="2" key="1">
    <citation type="submission" date="2021-02" db="EMBL/GenBank/DDBJ databases">
        <authorList>
            <person name="Nowell W R."/>
        </authorList>
    </citation>
    <scope>NUCLEOTIDE SEQUENCE</scope>
</reference>
<organism evidence="2 4">
    <name type="scientific">Didymodactylos carnosus</name>
    <dbReference type="NCBI Taxonomy" id="1234261"/>
    <lineage>
        <taxon>Eukaryota</taxon>
        <taxon>Metazoa</taxon>
        <taxon>Spiralia</taxon>
        <taxon>Gnathifera</taxon>
        <taxon>Rotifera</taxon>
        <taxon>Eurotatoria</taxon>
        <taxon>Bdelloidea</taxon>
        <taxon>Philodinida</taxon>
        <taxon>Philodinidae</taxon>
        <taxon>Didymodactylos</taxon>
    </lineage>
</organism>
<feature type="domain" description="TRPM SLOG" evidence="1">
    <location>
        <begin position="54"/>
        <end position="108"/>
    </location>
</feature>
<keyword evidence="4" id="KW-1185">Reference proteome</keyword>
<dbReference type="EMBL" id="CAJNOQ010006141">
    <property type="protein sequence ID" value="CAF1124917.1"/>
    <property type="molecule type" value="Genomic_DNA"/>
</dbReference>